<proteinExistence type="predicted"/>
<accession>A0ABT8RBN5</accession>
<feature type="coiled-coil region" evidence="1">
    <location>
        <begin position="1855"/>
        <end position="1882"/>
    </location>
</feature>
<feature type="region of interest" description="Disordered" evidence="2">
    <location>
        <begin position="707"/>
        <end position="744"/>
    </location>
</feature>
<dbReference type="RefSeq" id="WP_302040327.1">
    <property type="nucleotide sequence ID" value="NZ_JAUKPO010000020.1"/>
</dbReference>
<evidence type="ECO:0000256" key="2">
    <source>
        <dbReference type="SAM" id="MobiDB-lite"/>
    </source>
</evidence>
<evidence type="ECO:0000313" key="4">
    <source>
        <dbReference type="EMBL" id="MDO1449523.1"/>
    </source>
</evidence>
<dbReference type="EMBL" id="JAUKPO010000020">
    <property type="protein sequence ID" value="MDO1449523.1"/>
    <property type="molecule type" value="Genomic_DNA"/>
</dbReference>
<sequence>MENNNLELTGVESVNLFDNTNTTEGESGANSFERDKTLDQLVEQRLREAQKHKEFQDSQGRVGGSRKEQVAVKIISVQHLADLEKDPVNAHKQVTKEKIWPEIDIAEQKAMGVSAGAAFYKVKLREALGSKPYDSADAREVYTRNITEFASVLNVLKTLDEVNRYARKFIKVERHYLGDLSQLKQYFSKGWRLENSVKVEYEGYAPLHTDLKAKMQTIYGIRFINQCNASSDAAYLAYAEAELREPSSKETEQKWIVNYIAGQEKRKANMKEKLSVLMNNEEQLWKEVRETYGKLASKADFEAKKSEYRILIENRYKNHLETLDSNIFKAGNGWSTPAKYQAREEDWSWTEQEKATKKPATESENKEKINTKPPLHFIKRAGGIQISDISVKAIQEQFGFKEVEFGNSVSDKRSKEDVRHFLGAMADLAEMLNLDIKAVNQLGGLSIAFATRGVAGSKAVYFAARKIINLNKNNGDGSTAHEWAHYLDNVISEKDIHRASYTFATHLKVDNKDMRKAFENLMNIIRNGDPYTNETVTVRFRRQTTKKYVAYGDTLEECIAKIQKLYPIYARSAEAKSPSVVNYYGYLAHKFNKDVIEVPMRLSTSKYYHISQKMGSKYWIEPHELFARAFESFILRKLEAEGRTNNYLVSIEKNGDPARPYPFGKEAELIDAEIENVIAVFKRIYGIGDYLPPVSAIRKDEYVELYEENESDQERSHKTDKNHEELPQPVVVNESTLPEQTRSGELDVQNVPASDNQTEELYEGPNYLGLFDTPYKEFMLAKIEQEYNEAPVKDKYYAAHNVANRYRSIIAQTGSEVRGNEELERAYMSYFAEDYKLDALEKVKTEFNEKQAGTSIEGEQSIDQPSTTTVYREEEQVEMDQTRSNAKETTYDKRVAENLRQMGTQRTDWQAVPINGFSETERNGEIIKMPVFDFPKGYGDAPSKYKITGSTLSCELCSKPNISVIYYLQNDSKKWLLKVGSECVKRFGEKSGIELLRDQKLKMAIELDAELLELGKFIYKKWTYIEDRGYGRKARVWRTSYHIEKEFTIYWNKYHDKLKYLNWPSELQAVEGKMWDMPMAEKNLLSWYTRNETSQRELYKEITTLFAEIKVDFPENKEVVVSGLTTHVLTGIVNNSLPAKKQEPNKEMDQVKSNEQRPGPVKVGLQWQEFDRRDNDELYDLLKLHATAANGPISIRYNDKSEKDYLRLQVALFKRQLFGYVDQSKTEEIEYWKAEAVLTPVKLPVKFTHDSFVKAMAEHNLSFLENSEEEIEKFFNANFKKIKISSQIGEFEYKKQPGSILTIKARDNKVKNAFDMLYQVSVKIEAGKVEPYKLSAYHYALREFLRSASTEMAFLGALHIPVSNYQAHHKDLVKRAIEEGKEVPARVLAEYPDLALIAPKKEQEAWEMKFDRWYSLGWRIDDDTYKTYALIRSKLNNKELHKVEYLHGNTSRWWNGKSKEMQMQLLKDIHYALIAEALTQEKLVPTAVLEEYKVRLRGNPNVEKAPTGSTGYAWQYTKKGLREVYLKNSPQWERQRISELHEQNVKVAAEEGRYVPLKVLQEYGLEHLYKEPVAASMSEEQNKHLRQTYTAQPYAMRLLDYLICYAGREYSTEIESYSHLYTLIDQGNLPVLAGEVPSYIRMGVKLHYNAVRYAYERGHQIDASILALYPDLQKPVAELTKKFPHMLTFEEFSKIAQVKPSENGKQQVTWPDDLFGIYLGNGSLQSVHKNVVFDAIKRNLRVPANVLGQYPDLAQIVADNIYFDFKHTQAYPVLPNVVVVDVKELSGKAINFSYAPYDGSVTELKKIATLLWSTLKRNRKDFSATQSQVSATDYQGKKAYHVQMGQYADESSITLESAIDEKREKKLKLARAKAKAAEAKIRLLLLTA</sequence>
<feature type="region of interest" description="Disordered" evidence="2">
    <location>
        <begin position="1139"/>
        <end position="1159"/>
    </location>
</feature>
<keyword evidence="1" id="KW-0175">Coiled coil</keyword>
<evidence type="ECO:0000256" key="1">
    <source>
        <dbReference type="SAM" id="Coils"/>
    </source>
</evidence>
<feature type="compositionally biased region" description="Polar residues" evidence="2">
    <location>
        <begin position="733"/>
        <end position="743"/>
    </location>
</feature>
<feature type="region of interest" description="Disordered" evidence="2">
    <location>
        <begin position="343"/>
        <end position="368"/>
    </location>
</feature>
<feature type="compositionally biased region" description="Basic and acidic residues" evidence="2">
    <location>
        <begin position="1140"/>
        <end position="1155"/>
    </location>
</feature>
<dbReference type="Proteomes" id="UP001168528">
    <property type="component" value="Unassembled WGS sequence"/>
</dbReference>
<comment type="caution">
    <text evidence="4">The sequence shown here is derived from an EMBL/GenBank/DDBJ whole genome shotgun (WGS) entry which is preliminary data.</text>
</comment>
<name>A0ABT8RBN5_9BACT</name>
<reference evidence="4" key="1">
    <citation type="submission" date="2023-07" db="EMBL/GenBank/DDBJ databases">
        <title>The genome sequence of Rhodocytophaga aerolata KACC 12507.</title>
        <authorList>
            <person name="Zhang X."/>
        </authorList>
    </citation>
    <scope>NUCLEOTIDE SEQUENCE</scope>
    <source>
        <strain evidence="4">KACC 12507</strain>
    </source>
</reference>
<evidence type="ECO:0000259" key="3">
    <source>
        <dbReference type="Pfam" id="PF18796"/>
    </source>
</evidence>
<feature type="compositionally biased region" description="Basic and acidic residues" evidence="2">
    <location>
        <begin position="712"/>
        <end position="726"/>
    </location>
</feature>
<feature type="compositionally biased region" description="Polar residues" evidence="2">
    <location>
        <begin position="851"/>
        <end position="870"/>
    </location>
</feature>
<organism evidence="4 5">
    <name type="scientific">Rhodocytophaga aerolata</name>
    <dbReference type="NCBI Taxonomy" id="455078"/>
    <lineage>
        <taxon>Bacteria</taxon>
        <taxon>Pseudomonadati</taxon>
        <taxon>Bacteroidota</taxon>
        <taxon>Cytophagia</taxon>
        <taxon>Cytophagales</taxon>
        <taxon>Rhodocytophagaceae</taxon>
        <taxon>Rhodocytophaga</taxon>
    </lineage>
</organism>
<gene>
    <name evidence="4" type="ORF">Q0590_24820</name>
</gene>
<keyword evidence="5" id="KW-1185">Reference proteome</keyword>
<protein>
    <recommendedName>
        <fullName evidence="3">Large polyvalent protein-associated domain-containing protein</fullName>
    </recommendedName>
</protein>
<evidence type="ECO:0000313" key="5">
    <source>
        <dbReference type="Proteomes" id="UP001168528"/>
    </source>
</evidence>
<feature type="region of interest" description="Disordered" evidence="2">
    <location>
        <begin position="851"/>
        <end position="888"/>
    </location>
</feature>
<dbReference type="Pfam" id="PF18796">
    <property type="entry name" value="LPD1"/>
    <property type="match status" value="1"/>
</dbReference>
<feature type="domain" description="Large polyvalent protein-associated" evidence="3">
    <location>
        <begin position="612"/>
        <end position="682"/>
    </location>
</feature>
<dbReference type="InterPro" id="IPR041047">
    <property type="entry name" value="LPD1"/>
</dbReference>